<comment type="similarity">
    <text evidence="1">Belongs to the TEL2 family.</text>
</comment>
<dbReference type="Proteomes" id="UP000245942">
    <property type="component" value="Unassembled WGS sequence"/>
</dbReference>
<feature type="domain" description="Telomere length regulation protein conserved" evidence="3">
    <location>
        <begin position="744"/>
        <end position="853"/>
    </location>
</feature>
<dbReference type="InterPro" id="IPR019337">
    <property type="entry name" value="Telomere_length_regulation_dom"/>
</dbReference>
<reference evidence="4 5" key="1">
    <citation type="journal article" date="2018" name="Mol. Biol. Evol.">
        <title>Broad Genomic Sampling Reveals a Smut Pathogenic Ancestry of the Fungal Clade Ustilaginomycotina.</title>
        <authorList>
            <person name="Kijpornyongpan T."/>
            <person name="Mondo S.J."/>
            <person name="Barry K."/>
            <person name="Sandor L."/>
            <person name="Lee J."/>
            <person name="Lipzen A."/>
            <person name="Pangilinan J."/>
            <person name="LaButti K."/>
            <person name="Hainaut M."/>
            <person name="Henrissat B."/>
            <person name="Grigoriev I.V."/>
            <person name="Spatafora J.W."/>
            <person name="Aime M.C."/>
        </authorList>
    </citation>
    <scope>NUCLEOTIDE SEQUENCE [LARGE SCALE GENOMIC DNA]</scope>
    <source>
        <strain evidence="4 5">MCA 4718</strain>
    </source>
</reference>
<dbReference type="InterPro" id="IPR051970">
    <property type="entry name" value="TEL2_Regulation"/>
</dbReference>
<dbReference type="GO" id="GO:0005829">
    <property type="term" value="C:cytosol"/>
    <property type="evidence" value="ECO:0007669"/>
    <property type="project" value="TreeGrafter"/>
</dbReference>
<name>A0A316U8P1_9BASI</name>
<sequence length="1214" mass="130308">MQPPHTSARSIQSAARAQLAAPLPSQDALLDILIPTLDLLHLLPEQEVPHLICRKHAAAKVYGIKDDELDDEFRIAFRGRSWLQDVQQAILGSIARDWAPRLAEDGLWEPLLRSWFAPQVSLAAPQRPSAGLISVIEELEDAGNSSQTQVSAALVTASGMQVFISTLSRLTVQEGGAAASPISPILAESIPVLISHYARADFPLLDSLMIASLSEQNLARQKLVWQESMQAMLSLPSRIANALQGDVPQSITTSTYSATLALQLAEQVARLAEPHSSDGRSGLLSQLLSRLLRAGQVTNAFWEVMTRSIFQAANGNLTWPAPYGRAWQKVLASLDDTDRKAFDQNLLAFLDQRIRLEYLQGLVTDQERGKPVLVGQSFLGADVARMLEVQTRLLVMLWGGNGQAADRPESSVAPEDDDDDDDLAAYQRVRSYMLDEPQQYSPVMARTFAAVLLELDPQGLDDALFEAVDVWANAARVKRSTAAQEQYLATLIICLLAEIKQSPQPSNINIGQTLTRRKEFVEGVAAHMSHLDPHIRLMGMLLAELASEASQSEGKGESGSKKLEFGRTLWDGVGNGKEEARVLRALFHSWKVVAASATEVTAANALECLGLVEDEKPGESSPLNGDNKQPKERDAPATRRLPERRSAATSNPAKAKPSMLISELNDSDDEVPILGRATVESESEASSSSESDSSDDDDGPTHDGFAEPDMPLDASSFKQAGKGAGQRDEEETFELDTRKRRRAPVYIWELASLLREKDRDAVRVGLKSAEALIRRKSGWGGEVDENCVDLAFVLVGLQNNYRLKHFDERRTSALQALVVASPRLAAGAIIEQFFTDSWSILQRFAILNALAAASRELAGATPLPGVGAGVQTKQGKAIVGQQQSQGAGVTALASSLADVAISRAKHEGEERVPEIKREKALKLTSQSSRNGNGRSGIGIEEVGTGTSSSLQLANRNGHQSSAFSSLPGTLTRPREKYIDLAGSVFLFPLLTRLSAHIRETSSRFSRLSSSASGGAGTRDGSGVSLGLGSGITIGLSSLFDPQILSALLDTLSVLAHSARNASDFLALLAPEVMEVALLVATRALPLSLAGAGAGAGTDGGEGGGDLSTMHLLHGSCLSLLLVILDASFFRDEGRTLLRFHARPLLEDVGEFAAGVFERVEGEGGERGGGRGVGLGGGGGRGGEGVSRAARCSAAVVLRIEEMRSRWREERMRGL</sequence>
<dbReference type="AlphaFoldDB" id="A0A316U8P1"/>
<dbReference type="GO" id="GO:0042162">
    <property type="term" value="F:telomeric DNA binding"/>
    <property type="evidence" value="ECO:0007669"/>
    <property type="project" value="TreeGrafter"/>
</dbReference>
<feature type="region of interest" description="Disordered" evidence="2">
    <location>
        <begin position="1161"/>
        <end position="1185"/>
    </location>
</feature>
<feature type="compositionally biased region" description="Basic and acidic residues" evidence="2">
    <location>
        <begin position="628"/>
        <end position="646"/>
    </location>
</feature>
<evidence type="ECO:0000256" key="2">
    <source>
        <dbReference type="SAM" id="MobiDB-lite"/>
    </source>
</evidence>
<feature type="region of interest" description="Disordered" evidence="2">
    <location>
        <begin position="907"/>
        <end position="940"/>
    </location>
</feature>
<feature type="region of interest" description="Disordered" evidence="2">
    <location>
        <begin position="615"/>
        <end position="735"/>
    </location>
</feature>
<gene>
    <name evidence="4" type="ORF">BCV69DRAFT_298987</name>
</gene>
<keyword evidence="5" id="KW-1185">Reference proteome</keyword>
<dbReference type="EMBL" id="KZ819326">
    <property type="protein sequence ID" value="PWN21214.1"/>
    <property type="molecule type" value="Genomic_DNA"/>
</dbReference>
<proteinExistence type="inferred from homology"/>
<dbReference type="GeneID" id="37016016"/>
<dbReference type="GO" id="GO:0051083">
    <property type="term" value="P:'de novo' cotranslational protein folding"/>
    <property type="evidence" value="ECO:0007669"/>
    <property type="project" value="TreeGrafter"/>
</dbReference>
<accession>A0A316U8P1</accession>
<dbReference type="InterPro" id="IPR038528">
    <property type="entry name" value="TEL2_C_sf"/>
</dbReference>
<dbReference type="PANTHER" id="PTHR15830:SF10">
    <property type="entry name" value="TELOMERE LENGTH REGULATION PROTEIN TEL2 HOMOLOG"/>
    <property type="match status" value="1"/>
</dbReference>
<feature type="region of interest" description="Disordered" evidence="2">
    <location>
        <begin position="948"/>
        <end position="967"/>
    </location>
</feature>
<dbReference type="RefSeq" id="XP_025348374.1">
    <property type="nucleotide sequence ID" value="XM_025494282.1"/>
</dbReference>
<evidence type="ECO:0000313" key="5">
    <source>
        <dbReference type="Proteomes" id="UP000245942"/>
    </source>
</evidence>
<feature type="compositionally biased region" description="Gly residues" evidence="2">
    <location>
        <begin position="1169"/>
        <end position="1184"/>
    </location>
</feature>
<feature type="compositionally biased region" description="Basic and acidic residues" evidence="2">
    <location>
        <begin position="907"/>
        <end position="921"/>
    </location>
</feature>
<organism evidence="4 5">
    <name type="scientific">Pseudomicrostroma glucosiphilum</name>
    <dbReference type="NCBI Taxonomy" id="1684307"/>
    <lineage>
        <taxon>Eukaryota</taxon>
        <taxon>Fungi</taxon>
        <taxon>Dikarya</taxon>
        <taxon>Basidiomycota</taxon>
        <taxon>Ustilaginomycotina</taxon>
        <taxon>Exobasidiomycetes</taxon>
        <taxon>Microstromatales</taxon>
        <taxon>Microstromatales incertae sedis</taxon>
        <taxon>Pseudomicrostroma</taxon>
    </lineage>
</organism>
<dbReference type="GO" id="GO:0051879">
    <property type="term" value="F:Hsp90 protein binding"/>
    <property type="evidence" value="ECO:0007669"/>
    <property type="project" value="TreeGrafter"/>
</dbReference>
<dbReference type="Gene3D" id="1.25.40.720">
    <property type="entry name" value="Telomere length regulation protein 2, C-terminal domain"/>
    <property type="match status" value="1"/>
</dbReference>
<evidence type="ECO:0000313" key="4">
    <source>
        <dbReference type="EMBL" id="PWN21214.1"/>
    </source>
</evidence>
<dbReference type="PANTHER" id="PTHR15830">
    <property type="entry name" value="TELOMERE LENGTH REGULATION PROTEIN TEL2 FAMILY MEMBER"/>
    <property type="match status" value="1"/>
</dbReference>
<dbReference type="Pfam" id="PF10193">
    <property type="entry name" value="Telomere_reg-2"/>
    <property type="match status" value="1"/>
</dbReference>
<dbReference type="OrthoDB" id="10254187at2759"/>
<protein>
    <recommendedName>
        <fullName evidence="3">Telomere length regulation protein conserved domain-containing protein</fullName>
    </recommendedName>
</protein>
<evidence type="ECO:0000256" key="1">
    <source>
        <dbReference type="ARBA" id="ARBA00006133"/>
    </source>
</evidence>
<evidence type="ECO:0000259" key="3">
    <source>
        <dbReference type="Pfam" id="PF10193"/>
    </source>
</evidence>
<dbReference type="STRING" id="1684307.A0A316U8P1"/>
<feature type="compositionally biased region" description="Low complexity" evidence="2">
    <location>
        <begin position="928"/>
        <end position="940"/>
    </location>
</feature>